<proteinExistence type="predicted"/>
<dbReference type="Gene3D" id="1.25.40.10">
    <property type="entry name" value="Tetratricopeptide repeat domain"/>
    <property type="match status" value="1"/>
</dbReference>
<dbReference type="InterPro" id="IPR011990">
    <property type="entry name" value="TPR-like_helical_dom_sf"/>
</dbReference>
<protein>
    <recommendedName>
        <fullName evidence="3">TPR domain-containing protein</fullName>
    </recommendedName>
</protein>
<gene>
    <name evidence="1" type="ORF">LMUR_02022</name>
</gene>
<evidence type="ECO:0000313" key="1">
    <source>
        <dbReference type="EMBL" id="EUJ29845.1"/>
    </source>
</evidence>
<dbReference type="SUPFAM" id="SSF48452">
    <property type="entry name" value="TPR-like"/>
    <property type="match status" value="1"/>
</dbReference>
<reference evidence="1 2" key="1">
    <citation type="submission" date="2012-12" db="EMBL/GenBank/DDBJ databases">
        <title>Novel taxa of Listeriaceae from agricultural environments in the United States.</title>
        <authorList>
            <person name="den Bakker H.C."/>
            <person name="Allred A."/>
            <person name="Warchocki S."/>
            <person name="Wright E.M."/>
            <person name="Burrell A."/>
            <person name="Nightingale K.K."/>
            <person name="Kephart D."/>
            <person name="Wiedmann M."/>
        </authorList>
    </citation>
    <scope>NUCLEOTIDE SEQUENCE [LARGE SCALE GENOMIC DNA]</scope>
    <source>
        <strain evidence="1 2">FSL F6-1183</strain>
    </source>
</reference>
<sequence>MNYLEDLELAYQLGDQNPEVIPILERVIAAADVYQDIEVGVEARDLMIEATVYNGQMKKALQAFAWLIKKYEEKSPFVSTYDILWKYKWIAGDTCGILAISKEQIENLLADMKTKFQENGFSLRPYYKTVAIAAEEMGDAETAADYFAKWQATPADYMNDCVACETNDVAHHHYFTGDSQKAIQAAKPVINGKQSCAEIPHLTYGFAALAFLDIDQLDQAAACFAKGYPLVRQEPEYLKTIGQFVAYHYQIGDLVKAKEIIAENEAILEKSDSEMSKMLFMIHALPVVQADSSFPEISRDLAARFDARNGNGYYSKLWQTSMDKRERDLEI</sequence>
<organism evidence="1 2">
    <name type="scientific">Listeria grayi FSL F6-1183</name>
    <dbReference type="NCBI Taxonomy" id="1265827"/>
    <lineage>
        <taxon>Bacteria</taxon>
        <taxon>Bacillati</taxon>
        <taxon>Bacillota</taxon>
        <taxon>Bacilli</taxon>
        <taxon>Bacillales</taxon>
        <taxon>Listeriaceae</taxon>
        <taxon>Listeria</taxon>
    </lineage>
</organism>
<dbReference type="EMBL" id="AODG01000004">
    <property type="protein sequence ID" value="EUJ29845.1"/>
    <property type="molecule type" value="Genomic_DNA"/>
</dbReference>
<dbReference type="Proteomes" id="UP000019251">
    <property type="component" value="Unassembled WGS sequence"/>
</dbReference>
<name>A0A829R8Y4_LISGR</name>
<dbReference type="AlphaFoldDB" id="A0A829R8Y4"/>
<comment type="caution">
    <text evidence="1">The sequence shown here is derived from an EMBL/GenBank/DDBJ whole genome shotgun (WGS) entry which is preliminary data.</text>
</comment>
<dbReference type="RefSeq" id="WP_052009070.1">
    <property type="nucleotide sequence ID" value="NZ_AODG01000004.1"/>
</dbReference>
<evidence type="ECO:0008006" key="3">
    <source>
        <dbReference type="Google" id="ProtNLM"/>
    </source>
</evidence>
<evidence type="ECO:0000313" key="2">
    <source>
        <dbReference type="Proteomes" id="UP000019251"/>
    </source>
</evidence>
<accession>A0A829R8Y4</accession>